<feature type="domain" description="Metallo-beta-lactamase" evidence="1">
    <location>
        <begin position="55"/>
        <end position="251"/>
    </location>
</feature>
<accession>A0AA41YT36</accession>
<protein>
    <submittedName>
        <fullName evidence="2">MBL fold metallo-hydrolase</fullName>
    </submittedName>
</protein>
<dbReference type="GO" id="GO:0070290">
    <property type="term" value="F:N-acylphosphatidylethanolamine-specific phospholipase D activity"/>
    <property type="evidence" value="ECO:0007669"/>
    <property type="project" value="InterPro"/>
</dbReference>
<evidence type="ECO:0000313" key="2">
    <source>
        <dbReference type="EMBL" id="MCW6506825.1"/>
    </source>
</evidence>
<dbReference type="PANTHER" id="PTHR15032:SF4">
    <property type="entry name" value="N-ACYL-PHOSPHATIDYLETHANOLAMINE-HYDROLYZING PHOSPHOLIPASE D"/>
    <property type="match status" value="1"/>
</dbReference>
<dbReference type="Pfam" id="PF12706">
    <property type="entry name" value="Lactamase_B_2"/>
    <property type="match status" value="1"/>
</dbReference>
<dbReference type="AlphaFoldDB" id="A0AA41YT36"/>
<comment type="caution">
    <text evidence="2">The sequence shown here is derived from an EMBL/GenBank/DDBJ whole genome shotgun (WGS) entry which is preliminary data.</text>
</comment>
<dbReference type="Proteomes" id="UP001165667">
    <property type="component" value="Unassembled WGS sequence"/>
</dbReference>
<dbReference type="EMBL" id="JAMOIM010000001">
    <property type="protein sequence ID" value="MCW6506825.1"/>
    <property type="molecule type" value="Genomic_DNA"/>
</dbReference>
<dbReference type="PIRSF" id="PIRSF038896">
    <property type="entry name" value="NAPE-PLD"/>
    <property type="match status" value="1"/>
</dbReference>
<name>A0AA41YT36_9HYPH</name>
<evidence type="ECO:0000313" key="3">
    <source>
        <dbReference type="Proteomes" id="UP001165667"/>
    </source>
</evidence>
<dbReference type="SUPFAM" id="SSF56281">
    <property type="entry name" value="Metallo-hydrolase/oxidoreductase"/>
    <property type="match status" value="1"/>
</dbReference>
<dbReference type="InterPro" id="IPR001279">
    <property type="entry name" value="Metallo-B-lactamas"/>
</dbReference>
<dbReference type="GO" id="GO:0008270">
    <property type="term" value="F:zinc ion binding"/>
    <property type="evidence" value="ECO:0007669"/>
    <property type="project" value="InterPro"/>
</dbReference>
<reference evidence="2" key="1">
    <citation type="submission" date="2022-05" db="EMBL/GenBank/DDBJ databases">
        <authorList>
            <person name="Pankratov T."/>
        </authorList>
    </citation>
    <scope>NUCLEOTIDE SEQUENCE</scope>
    <source>
        <strain evidence="2">BP6-180914</strain>
    </source>
</reference>
<proteinExistence type="predicted"/>
<dbReference type="InterPro" id="IPR024884">
    <property type="entry name" value="NAPE-PLD"/>
</dbReference>
<dbReference type="RefSeq" id="WP_282583168.1">
    <property type="nucleotide sequence ID" value="NZ_JAMOIM010000001.1"/>
</dbReference>
<dbReference type="Gene3D" id="3.60.15.10">
    <property type="entry name" value="Ribonuclease Z/Hydroxyacylglutathione hydrolase-like"/>
    <property type="match status" value="1"/>
</dbReference>
<gene>
    <name evidence="2" type="ORF">M8523_02170</name>
</gene>
<dbReference type="PANTHER" id="PTHR15032">
    <property type="entry name" value="N-ACYL-PHOSPHATIDYLETHANOLAMINE-HYDROLYZING PHOSPHOLIPASE D"/>
    <property type="match status" value="1"/>
</dbReference>
<dbReference type="InterPro" id="IPR036866">
    <property type="entry name" value="RibonucZ/Hydroxyglut_hydro"/>
</dbReference>
<dbReference type="GO" id="GO:0005737">
    <property type="term" value="C:cytoplasm"/>
    <property type="evidence" value="ECO:0007669"/>
    <property type="project" value="TreeGrafter"/>
</dbReference>
<organism evidence="2 3">
    <name type="scientific">Lichenifustis flavocetrariae</name>
    <dbReference type="NCBI Taxonomy" id="2949735"/>
    <lineage>
        <taxon>Bacteria</taxon>
        <taxon>Pseudomonadati</taxon>
        <taxon>Pseudomonadota</taxon>
        <taxon>Alphaproteobacteria</taxon>
        <taxon>Hyphomicrobiales</taxon>
        <taxon>Lichenihabitantaceae</taxon>
        <taxon>Lichenifustis</taxon>
    </lineage>
</organism>
<keyword evidence="3" id="KW-1185">Reference proteome</keyword>
<evidence type="ECO:0000259" key="1">
    <source>
        <dbReference type="Pfam" id="PF12706"/>
    </source>
</evidence>
<sequence>MDILRWQRKRERVPWPRAVANQPFPPPPEATGPGEATITFIGHASYLIRVDGFTLLTDPIFSDRASPFAFAGPKRVRKPGLALDALPPIDAVLLSHNHYDHMDLPSLRALASRCRPTIVTGLGNGAYLSARGIGPSVELDWWERAEPKPGLVITYVPAQHWSSRSLLDRRRMLWGGHVIETASGRLYFAGDSGYFDGFREIRSRLGSPSVALLPIGAYEPRWFMQSQHMNPTEAVEAHVDLDAALSLATHWGTFQLTDEGIDAPLEALQTAKRERGLRQEAFQAPLPGQTIVARLERI</sequence>